<dbReference type="AlphaFoldDB" id="U4L5H1"/>
<keyword evidence="2" id="KW-0812">Transmembrane</keyword>
<dbReference type="eggNOG" id="KOG4539">
    <property type="taxonomic scope" value="Eukaryota"/>
</dbReference>
<dbReference type="PANTHER" id="PTHR28062:SF1">
    <property type="entry name" value="TRANSMEMBRANE PROTEIN"/>
    <property type="match status" value="1"/>
</dbReference>
<dbReference type="PANTHER" id="PTHR28062">
    <property type="entry name" value="K+-H+ EXCHANGE-LIKE PROTEIN"/>
    <property type="match status" value="1"/>
</dbReference>
<organism evidence="3 4">
    <name type="scientific">Pyronema omphalodes (strain CBS 100304)</name>
    <name type="common">Pyronema confluens</name>
    <dbReference type="NCBI Taxonomy" id="1076935"/>
    <lineage>
        <taxon>Eukaryota</taxon>
        <taxon>Fungi</taxon>
        <taxon>Dikarya</taxon>
        <taxon>Ascomycota</taxon>
        <taxon>Pezizomycotina</taxon>
        <taxon>Pezizomycetes</taxon>
        <taxon>Pezizales</taxon>
        <taxon>Pyronemataceae</taxon>
        <taxon>Pyronema</taxon>
    </lineage>
</organism>
<sequence length="290" mass="32732">MRLYLIPITSRRTLIYGQRLNKITHAVPSYMDKVSAKAAKLWLSWESAEKGWQKKVAEYGNKLFDRIPYEEWALKSIPPLSARRPEELTTPSTPVEVIYPPSIISPSQIPSILRSLGTSSKAYHKRHLVWSCIGMPIVVPFALVPVIPNLPFFYLAYRAFCHWKALLGAKHLEWLATKAQENDAVLKAVGSNVLDAVYERRRLSAANRVGLDRRTDWMQGGRDGADRLLIEAEDAQEIAKALDFPELAVECERACKQISEEMKLPSNPAAAEKTSVPMHTEIVNEKPKSQ</sequence>
<dbReference type="InterPro" id="IPR018786">
    <property type="entry name" value="Mit_KHE1"/>
</dbReference>
<accession>U4L5H1</accession>
<dbReference type="OMA" id="PFFYLAY"/>
<keyword evidence="4" id="KW-1185">Reference proteome</keyword>
<dbReference type="GO" id="GO:1902600">
    <property type="term" value="P:proton transmembrane transport"/>
    <property type="evidence" value="ECO:0007669"/>
    <property type="project" value="TreeGrafter"/>
</dbReference>
<evidence type="ECO:0000256" key="1">
    <source>
        <dbReference type="SAM" id="MobiDB-lite"/>
    </source>
</evidence>
<reference evidence="3 4" key="1">
    <citation type="journal article" date="2013" name="PLoS Genet.">
        <title>The genome and development-dependent transcriptomes of Pyronema confluens: a window into fungal evolution.</title>
        <authorList>
            <person name="Traeger S."/>
            <person name="Altegoer F."/>
            <person name="Freitag M."/>
            <person name="Gabaldon T."/>
            <person name="Kempken F."/>
            <person name="Kumar A."/>
            <person name="Marcet-Houben M."/>
            <person name="Poggeler S."/>
            <person name="Stajich J.E."/>
            <person name="Nowrousian M."/>
        </authorList>
    </citation>
    <scope>NUCLEOTIDE SEQUENCE [LARGE SCALE GENOMIC DNA]</scope>
    <source>
        <strain evidence="4">CBS 100304</strain>
        <tissue evidence="3">Vegetative mycelium</tissue>
    </source>
</reference>
<feature type="region of interest" description="Disordered" evidence="1">
    <location>
        <begin position="266"/>
        <end position="290"/>
    </location>
</feature>
<evidence type="ECO:0000256" key="2">
    <source>
        <dbReference type="SAM" id="Phobius"/>
    </source>
</evidence>
<dbReference type="GO" id="GO:0006813">
    <property type="term" value="P:potassium ion transport"/>
    <property type="evidence" value="ECO:0007669"/>
    <property type="project" value="TreeGrafter"/>
</dbReference>
<feature type="transmembrane region" description="Helical" evidence="2">
    <location>
        <begin position="128"/>
        <end position="147"/>
    </location>
</feature>
<dbReference type="OrthoDB" id="5562676at2759"/>
<keyword evidence="2" id="KW-1133">Transmembrane helix</keyword>
<proteinExistence type="predicted"/>
<keyword evidence="2" id="KW-0472">Membrane</keyword>
<evidence type="ECO:0000313" key="3">
    <source>
        <dbReference type="EMBL" id="CCX05300.1"/>
    </source>
</evidence>
<name>U4L5H1_PYROM</name>
<gene>
    <name evidence="3" type="ORF">PCON_04887</name>
</gene>
<dbReference type="EMBL" id="HF935244">
    <property type="protein sequence ID" value="CCX05300.1"/>
    <property type="molecule type" value="Genomic_DNA"/>
</dbReference>
<dbReference type="GO" id="GO:0005743">
    <property type="term" value="C:mitochondrial inner membrane"/>
    <property type="evidence" value="ECO:0007669"/>
    <property type="project" value="TreeGrafter"/>
</dbReference>
<evidence type="ECO:0000313" key="4">
    <source>
        <dbReference type="Proteomes" id="UP000018144"/>
    </source>
</evidence>
<dbReference type="Proteomes" id="UP000018144">
    <property type="component" value="Unassembled WGS sequence"/>
</dbReference>
<protein>
    <submittedName>
        <fullName evidence="3">Similar to Uncharacterized protein C23H3.12c acc. no. O13942</fullName>
    </submittedName>
</protein>
<dbReference type="Pfam" id="PF10173">
    <property type="entry name" value="Mit_KHE1"/>
    <property type="match status" value="1"/>
</dbReference>